<comment type="caution">
    <text evidence="1">The sequence shown here is derived from an EMBL/GenBank/DDBJ whole genome shotgun (WGS) entry which is preliminary data.</text>
</comment>
<dbReference type="AlphaFoldDB" id="A0A0F9E2C5"/>
<accession>A0A0F9E2C5</accession>
<reference evidence="1" key="1">
    <citation type="journal article" date="2015" name="Nature">
        <title>Complex archaea that bridge the gap between prokaryotes and eukaryotes.</title>
        <authorList>
            <person name="Spang A."/>
            <person name="Saw J.H."/>
            <person name="Jorgensen S.L."/>
            <person name="Zaremba-Niedzwiedzka K."/>
            <person name="Martijn J."/>
            <person name="Lind A.E."/>
            <person name="van Eijk R."/>
            <person name="Schleper C."/>
            <person name="Guy L."/>
            <person name="Ettema T.J."/>
        </authorList>
    </citation>
    <scope>NUCLEOTIDE SEQUENCE</scope>
</reference>
<protein>
    <submittedName>
        <fullName evidence="1">Uncharacterized protein</fullName>
    </submittedName>
</protein>
<proteinExistence type="predicted"/>
<dbReference type="EMBL" id="LAZR01029217">
    <property type="protein sequence ID" value="KKL60246.1"/>
    <property type="molecule type" value="Genomic_DNA"/>
</dbReference>
<gene>
    <name evidence="1" type="ORF">LCGC14_2207270</name>
</gene>
<sequence>MAKELDAWQVCRCMSHAASIDSDLDFAKFSLKEGNINRIKKNLEDVKGDIDHIKEECGIDLFKTRDSLEETQKEFKKFIKGDITEREFQLELSETSVMLFEDLEDHCKEA</sequence>
<evidence type="ECO:0000313" key="1">
    <source>
        <dbReference type="EMBL" id="KKL60246.1"/>
    </source>
</evidence>
<organism evidence="1">
    <name type="scientific">marine sediment metagenome</name>
    <dbReference type="NCBI Taxonomy" id="412755"/>
    <lineage>
        <taxon>unclassified sequences</taxon>
        <taxon>metagenomes</taxon>
        <taxon>ecological metagenomes</taxon>
    </lineage>
</organism>
<name>A0A0F9E2C5_9ZZZZ</name>